<protein>
    <recommendedName>
        <fullName evidence="4">DUF998 domain-containing protein</fullName>
    </recommendedName>
</protein>
<keyword evidence="1" id="KW-0472">Membrane</keyword>
<evidence type="ECO:0000313" key="2">
    <source>
        <dbReference type="EMBL" id="MBA2895238.1"/>
    </source>
</evidence>
<evidence type="ECO:0000256" key="1">
    <source>
        <dbReference type="SAM" id="Phobius"/>
    </source>
</evidence>
<proteinExistence type="predicted"/>
<dbReference type="Proteomes" id="UP000530928">
    <property type="component" value="Unassembled WGS sequence"/>
</dbReference>
<name>A0A7W0HTK1_9ACTN</name>
<organism evidence="2 3">
    <name type="scientific">Nonomuraea soli</name>
    <dbReference type="NCBI Taxonomy" id="1032476"/>
    <lineage>
        <taxon>Bacteria</taxon>
        <taxon>Bacillati</taxon>
        <taxon>Actinomycetota</taxon>
        <taxon>Actinomycetes</taxon>
        <taxon>Streptosporangiales</taxon>
        <taxon>Streptosporangiaceae</taxon>
        <taxon>Nonomuraea</taxon>
    </lineage>
</organism>
<accession>A0A7W0HTK1</accession>
<feature type="transmembrane region" description="Helical" evidence="1">
    <location>
        <begin position="80"/>
        <end position="100"/>
    </location>
</feature>
<keyword evidence="3" id="KW-1185">Reference proteome</keyword>
<dbReference type="RefSeq" id="WP_181614011.1">
    <property type="nucleotide sequence ID" value="NZ_BAABAM010000009.1"/>
</dbReference>
<feature type="transmembrane region" description="Helical" evidence="1">
    <location>
        <begin position="54"/>
        <end position="73"/>
    </location>
</feature>
<evidence type="ECO:0000313" key="3">
    <source>
        <dbReference type="Proteomes" id="UP000530928"/>
    </source>
</evidence>
<keyword evidence="1" id="KW-0812">Transmembrane</keyword>
<dbReference type="Pfam" id="PF06197">
    <property type="entry name" value="DUF998"/>
    <property type="match status" value="1"/>
</dbReference>
<feature type="transmembrane region" description="Helical" evidence="1">
    <location>
        <begin position="120"/>
        <end position="142"/>
    </location>
</feature>
<keyword evidence="1" id="KW-1133">Transmembrane helix</keyword>
<evidence type="ECO:0008006" key="4">
    <source>
        <dbReference type="Google" id="ProtNLM"/>
    </source>
</evidence>
<gene>
    <name evidence="2" type="ORF">HNR30_006624</name>
</gene>
<reference evidence="2 3" key="1">
    <citation type="submission" date="2020-07" db="EMBL/GenBank/DDBJ databases">
        <title>Genomic Encyclopedia of Type Strains, Phase IV (KMG-IV): sequencing the most valuable type-strain genomes for metagenomic binning, comparative biology and taxonomic classification.</title>
        <authorList>
            <person name="Goeker M."/>
        </authorList>
    </citation>
    <scope>NUCLEOTIDE SEQUENCE [LARGE SCALE GENOMIC DNA]</scope>
    <source>
        <strain evidence="2 3">DSM 45533</strain>
    </source>
</reference>
<dbReference type="AlphaFoldDB" id="A0A7W0HTK1"/>
<dbReference type="InterPro" id="IPR009339">
    <property type="entry name" value="DUF998"/>
</dbReference>
<dbReference type="EMBL" id="JACDUR010000007">
    <property type="protein sequence ID" value="MBA2895238.1"/>
    <property type="molecule type" value="Genomic_DNA"/>
</dbReference>
<comment type="caution">
    <text evidence="2">The sequence shown here is derived from an EMBL/GenBank/DDBJ whole genome shotgun (WGS) entry which is preliminary data.</text>
</comment>
<sequence length="202" mass="20423">MTAIATTTRALLVAGTLAAPLWAALSLAQAALREPFDLTRHPLSMLALGDLGWLQIANFVVAGVLFVAGSYGLRRTSGSVWLPRLTGIVGIGMIASGLLVMDPGAGFPAGYDAIPTTMSWHSLGHMAAGSITFLTLSAACFVLARHQGSTAGKVVSRLAGAGVLVANAYAMSGGAAGSLVLAAGVIPAMLWLSAAHRSQLGA</sequence>